<keyword evidence="4" id="KW-0479">Metal-binding</keyword>
<protein>
    <submittedName>
        <fullName evidence="8">Radical SAM protein</fullName>
    </submittedName>
</protein>
<comment type="cofactor">
    <cofactor evidence="1">
        <name>[4Fe-4S] cluster</name>
        <dbReference type="ChEBI" id="CHEBI:49883"/>
    </cofactor>
</comment>
<dbReference type="Gene3D" id="3.20.20.70">
    <property type="entry name" value="Aldolase class I"/>
    <property type="match status" value="1"/>
</dbReference>
<dbReference type="InterPro" id="IPR058240">
    <property type="entry name" value="rSAM_sf"/>
</dbReference>
<evidence type="ECO:0000256" key="5">
    <source>
        <dbReference type="ARBA" id="ARBA00023004"/>
    </source>
</evidence>
<dbReference type="PANTHER" id="PTHR30352:SF5">
    <property type="entry name" value="PYRUVATE FORMATE-LYASE 1-ACTIVATING ENZYME"/>
    <property type="match status" value="1"/>
</dbReference>
<proteinExistence type="predicted"/>
<dbReference type="GO" id="GO:0046872">
    <property type="term" value="F:metal ion binding"/>
    <property type="evidence" value="ECO:0007669"/>
    <property type="project" value="UniProtKB-KW"/>
</dbReference>
<organism evidence="8 9">
    <name type="scientific">Candidatus Amunia macphersoniae</name>
    <dbReference type="NCBI Taxonomy" id="3127014"/>
    <lineage>
        <taxon>Bacteria</taxon>
        <taxon>Bacillati</taxon>
        <taxon>Candidatus Dormiibacterota</taxon>
        <taxon>Candidatus Dormibacteria</taxon>
        <taxon>Candidatus Aeolococcales</taxon>
        <taxon>Candidatus Aeolococcaceae</taxon>
        <taxon>Candidatus Amunia</taxon>
    </lineage>
</organism>
<evidence type="ECO:0000313" key="8">
    <source>
        <dbReference type="EMBL" id="MBJ7610392.1"/>
    </source>
</evidence>
<dbReference type="Pfam" id="PF04055">
    <property type="entry name" value="Radical_SAM"/>
    <property type="match status" value="1"/>
</dbReference>
<dbReference type="InterPro" id="IPR034457">
    <property type="entry name" value="Organic_radical-activating"/>
</dbReference>
<reference evidence="8 9" key="1">
    <citation type="submission" date="2020-10" db="EMBL/GenBank/DDBJ databases">
        <title>Ca. Dormibacterota MAGs.</title>
        <authorList>
            <person name="Montgomery K."/>
        </authorList>
    </citation>
    <scope>NUCLEOTIDE SEQUENCE [LARGE SCALE GENOMIC DNA]</scope>
    <source>
        <strain evidence="8">Mitchell_Peninsula_5</strain>
    </source>
</reference>
<accession>A0A934KMI2</accession>
<name>A0A934KMI2_9BACT</name>
<dbReference type="InterPro" id="IPR006638">
    <property type="entry name" value="Elp3/MiaA/NifB-like_rSAM"/>
</dbReference>
<keyword evidence="6" id="KW-0411">Iron-sulfur</keyword>
<dbReference type="SFLD" id="SFLDS00029">
    <property type="entry name" value="Radical_SAM"/>
    <property type="match status" value="1"/>
</dbReference>
<dbReference type="SMART" id="SM00729">
    <property type="entry name" value="Elp3"/>
    <property type="match status" value="1"/>
</dbReference>
<dbReference type="InterPro" id="IPR013785">
    <property type="entry name" value="Aldolase_TIM"/>
</dbReference>
<evidence type="ECO:0000256" key="1">
    <source>
        <dbReference type="ARBA" id="ARBA00001966"/>
    </source>
</evidence>
<evidence type="ECO:0000256" key="2">
    <source>
        <dbReference type="ARBA" id="ARBA00022485"/>
    </source>
</evidence>
<dbReference type="Proteomes" id="UP000614410">
    <property type="component" value="Unassembled WGS sequence"/>
</dbReference>
<evidence type="ECO:0000256" key="3">
    <source>
        <dbReference type="ARBA" id="ARBA00022691"/>
    </source>
</evidence>
<dbReference type="AlphaFoldDB" id="A0A934KMI2"/>
<dbReference type="GO" id="GO:0051539">
    <property type="term" value="F:4 iron, 4 sulfur cluster binding"/>
    <property type="evidence" value="ECO:0007669"/>
    <property type="project" value="UniProtKB-KW"/>
</dbReference>
<evidence type="ECO:0000256" key="4">
    <source>
        <dbReference type="ARBA" id="ARBA00022723"/>
    </source>
</evidence>
<keyword evidence="2" id="KW-0004">4Fe-4S</keyword>
<sequence length="413" mass="44508">MRLVVGRPDGSIELLNGYRAAARNGRRLMAVSPAELLPLPDSATLAQLPGRRPLAIDSSGAGVEVEGDWLAVAAVLPVGHLRTLLPATVRDPGARRLPLFGYTAVVEHDGDLMCAALGTDSFDWWRPAHYARADLPMAVDAARQALPGNRLVEHLATCALENRCYTAQNTFHRRYEGALPASPACNADCLGCISLQTDGEVPAPQDRMRFAPTADELVEVADWHLTGDDAAMVSFGQGCEGEALTRDDTLVEATRRIRELHPGATIHINTNGSKPHILERLIDAGLNSVRISAISFSDAVFRRYYRPIGYGLDDVVACGALMRAHGGQVCLNLLTFPGVTDVVEEIEATAAACHSMGVHQVQWRSLNVDHDWLLDVLPELPTGIGMRAAHSRLRDLLPGVAHGNFTRPVAAAV</sequence>
<evidence type="ECO:0000259" key="7">
    <source>
        <dbReference type="PROSITE" id="PS51918"/>
    </source>
</evidence>
<keyword evidence="3" id="KW-0949">S-adenosyl-L-methionine</keyword>
<feature type="domain" description="Radical SAM core" evidence="7">
    <location>
        <begin position="171"/>
        <end position="407"/>
    </location>
</feature>
<dbReference type="InterPro" id="IPR007197">
    <property type="entry name" value="rSAM"/>
</dbReference>
<gene>
    <name evidence="8" type="ORF">JF887_13315</name>
</gene>
<dbReference type="GO" id="GO:0003824">
    <property type="term" value="F:catalytic activity"/>
    <property type="evidence" value="ECO:0007669"/>
    <property type="project" value="InterPro"/>
</dbReference>
<dbReference type="PROSITE" id="PS51918">
    <property type="entry name" value="RADICAL_SAM"/>
    <property type="match status" value="1"/>
</dbReference>
<dbReference type="SUPFAM" id="SSF102114">
    <property type="entry name" value="Radical SAM enzymes"/>
    <property type="match status" value="1"/>
</dbReference>
<evidence type="ECO:0000313" key="9">
    <source>
        <dbReference type="Proteomes" id="UP000614410"/>
    </source>
</evidence>
<evidence type="ECO:0000256" key="6">
    <source>
        <dbReference type="ARBA" id="ARBA00023014"/>
    </source>
</evidence>
<dbReference type="CDD" id="cd01335">
    <property type="entry name" value="Radical_SAM"/>
    <property type="match status" value="1"/>
</dbReference>
<keyword evidence="5" id="KW-0408">Iron</keyword>
<dbReference type="EMBL" id="JAEKNN010000062">
    <property type="protein sequence ID" value="MBJ7610392.1"/>
    <property type="molecule type" value="Genomic_DNA"/>
</dbReference>
<dbReference type="PANTHER" id="PTHR30352">
    <property type="entry name" value="PYRUVATE FORMATE-LYASE-ACTIVATING ENZYME"/>
    <property type="match status" value="1"/>
</dbReference>
<dbReference type="SFLD" id="SFLDG01109">
    <property type="entry name" value="Uncharacterised_Radical_SAM_Su"/>
    <property type="match status" value="1"/>
</dbReference>
<comment type="caution">
    <text evidence="8">The sequence shown here is derived from an EMBL/GenBank/DDBJ whole genome shotgun (WGS) entry which is preliminary data.</text>
</comment>